<name>A0A074WUZ2_9PEZI</name>
<dbReference type="InterPro" id="IPR044053">
    <property type="entry name" value="AsaB-like"/>
</dbReference>
<evidence type="ECO:0000313" key="4">
    <source>
        <dbReference type="EMBL" id="KEQ77030.1"/>
    </source>
</evidence>
<protein>
    <submittedName>
        <fullName evidence="4">Uncharacterized protein</fullName>
    </submittedName>
</protein>
<dbReference type="OrthoDB" id="412788at2759"/>
<evidence type="ECO:0000313" key="5">
    <source>
        <dbReference type="Proteomes" id="UP000027730"/>
    </source>
</evidence>
<sequence length="474" mass="54318">MLPKDVHVRLHYLNGQRNGEKETGKPSKTKLSCAVNALSVLETIHDVRGAHEEFNLDLQGFRFVRAPTKFEGWASKQEITKVYVPEIENLLRQEVDGCDEIHVVSIEGLDHCCNQPVHVDYTASSVESLLHETDETKANYLLTGRVRLINIWRPIKGVMSRSSIAIADGRGVDSLKDISKVDTGTPVRHVRYRDGYHWYYMSEQAEKDVVLFKTYDSDKSQPSSTCLRATFDIPNTATDMLSETIEIRALIFTHPVSKQVAHDQQSEEEVEMLKRKITSLSDEISESQALIRAGLNLRQWESSKTAEQMRHLISDRDHARTESLSLSMQLNYLEDWITNLYMLWGPSCHYDPLVERLQHLISSTPRLYQRLGQTRQAHASLVQNMGMYGPDVEILLLRRQLQAQHTENKRLKARIKAQVEDGMDEVFDSTLQTTVEYERGRDDSVIEGLRWEMQRLHEALEAKTSEKEKSAEAA</sequence>
<accession>A0A074WUZ2</accession>
<evidence type="ECO:0000256" key="2">
    <source>
        <dbReference type="ARBA" id="ARBA00023604"/>
    </source>
</evidence>
<dbReference type="AlphaFoldDB" id="A0A074WUZ2"/>
<dbReference type="Proteomes" id="UP000027730">
    <property type="component" value="Unassembled WGS sequence"/>
</dbReference>
<comment type="similarity">
    <text evidence="2">Belongs to the asaB hydroxylase/desaturase family.</text>
</comment>
<organism evidence="4 5">
    <name type="scientific">Aureobasidium namibiae CBS 147.97</name>
    <dbReference type="NCBI Taxonomy" id="1043004"/>
    <lineage>
        <taxon>Eukaryota</taxon>
        <taxon>Fungi</taxon>
        <taxon>Dikarya</taxon>
        <taxon>Ascomycota</taxon>
        <taxon>Pezizomycotina</taxon>
        <taxon>Dothideomycetes</taxon>
        <taxon>Dothideomycetidae</taxon>
        <taxon>Dothideales</taxon>
        <taxon>Saccotheciaceae</taxon>
        <taxon>Aureobasidium</taxon>
    </lineage>
</organism>
<reference evidence="4 5" key="1">
    <citation type="journal article" date="2014" name="BMC Genomics">
        <title>Genome sequencing of four Aureobasidium pullulans varieties: biotechnological potential, stress tolerance, and description of new species.</title>
        <authorList>
            <person name="Gostin Ar C."/>
            <person name="Ohm R.A."/>
            <person name="Kogej T."/>
            <person name="Sonjak S."/>
            <person name="Turk M."/>
            <person name="Zajc J."/>
            <person name="Zalar P."/>
            <person name="Grube M."/>
            <person name="Sun H."/>
            <person name="Han J."/>
            <person name="Sharma A."/>
            <person name="Chiniquy J."/>
            <person name="Ngan C.Y."/>
            <person name="Lipzen A."/>
            <person name="Barry K."/>
            <person name="Grigoriev I.V."/>
            <person name="Gunde-Cimerman N."/>
        </authorList>
    </citation>
    <scope>NUCLEOTIDE SEQUENCE [LARGE SCALE GENOMIC DNA]</scope>
    <source>
        <strain evidence="4 5">CBS 147.97</strain>
    </source>
</reference>
<dbReference type="HOGENOM" id="CLU_576146_0_0_1"/>
<dbReference type="PANTHER" id="PTHR34598:SF3">
    <property type="entry name" value="OXIDOREDUCTASE AN1597"/>
    <property type="match status" value="1"/>
</dbReference>
<dbReference type="PANTHER" id="PTHR34598">
    <property type="entry name" value="BLL6449 PROTEIN"/>
    <property type="match status" value="1"/>
</dbReference>
<proteinExistence type="inferred from homology"/>
<keyword evidence="1" id="KW-0560">Oxidoreductase</keyword>
<evidence type="ECO:0000256" key="3">
    <source>
        <dbReference type="SAM" id="Coils"/>
    </source>
</evidence>
<dbReference type="STRING" id="1043004.A0A074WUZ2"/>
<dbReference type="RefSeq" id="XP_013431416.1">
    <property type="nucleotide sequence ID" value="XM_013575962.1"/>
</dbReference>
<dbReference type="EMBL" id="KL584703">
    <property type="protein sequence ID" value="KEQ77030.1"/>
    <property type="molecule type" value="Genomic_DNA"/>
</dbReference>
<dbReference type="GO" id="GO:0016491">
    <property type="term" value="F:oxidoreductase activity"/>
    <property type="evidence" value="ECO:0007669"/>
    <property type="project" value="UniProtKB-KW"/>
</dbReference>
<dbReference type="GeneID" id="25416301"/>
<dbReference type="NCBIfam" id="NF041278">
    <property type="entry name" value="CmcJ_NvfI_EfuI"/>
    <property type="match status" value="1"/>
</dbReference>
<evidence type="ECO:0000256" key="1">
    <source>
        <dbReference type="ARBA" id="ARBA00023002"/>
    </source>
</evidence>
<keyword evidence="3" id="KW-0175">Coiled coil</keyword>
<gene>
    <name evidence="4" type="ORF">M436DRAFT_78758</name>
</gene>
<feature type="coiled-coil region" evidence="3">
    <location>
        <begin position="263"/>
        <end position="290"/>
    </location>
</feature>
<keyword evidence="5" id="KW-1185">Reference proteome</keyword>